<evidence type="ECO:0000259" key="4">
    <source>
        <dbReference type="PROSITE" id="PS50174"/>
    </source>
</evidence>
<gene>
    <name evidence="5" type="ORF">ACJIZ3_002901</name>
</gene>
<dbReference type="SMART" id="SM00443">
    <property type="entry name" value="G_patch"/>
    <property type="match status" value="1"/>
</dbReference>
<dbReference type="AlphaFoldDB" id="A0ABD3UAB8"/>
<evidence type="ECO:0000313" key="6">
    <source>
        <dbReference type="Proteomes" id="UP001634393"/>
    </source>
</evidence>
<dbReference type="InterPro" id="IPR045211">
    <property type="entry name" value="TFP11/STIP/Ntr1"/>
</dbReference>
<proteinExistence type="inferred from homology"/>
<evidence type="ECO:0000256" key="1">
    <source>
        <dbReference type="ARBA" id="ARBA00010900"/>
    </source>
</evidence>
<feature type="region of interest" description="Disordered" evidence="3">
    <location>
        <begin position="34"/>
        <end position="63"/>
    </location>
</feature>
<evidence type="ECO:0000256" key="2">
    <source>
        <dbReference type="SAM" id="Coils"/>
    </source>
</evidence>
<dbReference type="Proteomes" id="UP001634393">
    <property type="component" value="Unassembled WGS sequence"/>
</dbReference>
<name>A0ABD3UAB8_9LAMI</name>
<dbReference type="InterPro" id="IPR000467">
    <property type="entry name" value="G_patch_dom"/>
</dbReference>
<dbReference type="PANTHER" id="PTHR23329">
    <property type="entry name" value="TUFTELIN-INTERACTING PROTEIN 11-RELATED"/>
    <property type="match status" value="1"/>
</dbReference>
<comment type="caution">
    <text evidence="5">The sequence shown here is derived from an EMBL/GenBank/DDBJ whole genome shotgun (WGS) entry which is preliminary data.</text>
</comment>
<accession>A0ABD3UAB8</accession>
<organism evidence="5 6">
    <name type="scientific">Penstemon smallii</name>
    <dbReference type="NCBI Taxonomy" id="265156"/>
    <lineage>
        <taxon>Eukaryota</taxon>
        <taxon>Viridiplantae</taxon>
        <taxon>Streptophyta</taxon>
        <taxon>Embryophyta</taxon>
        <taxon>Tracheophyta</taxon>
        <taxon>Spermatophyta</taxon>
        <taxon>Magnoliopsida</taxon>
        <taxon>eudicotyledons</taxon>
        <taxon>Gunneridae</taxon>
        <taxon>Pentapetalae</taxon>
        <taxon>asterids</taxon>
        <taxon>lamiids</taxon>
        <taxon>Lamiales</taxon>
        <taxon>Plantaginaceae</taxon>
        <taxon>Cheloneae</taxon>
        <taxon>Penstemon</taxon>
    </lineage>
</organism>
<dbReference type="PROSITE" id="PS50174">
    <property type="entry name" value="G_PATCH"/>
    <property type="match status" value="1"/>
</dbReference>
<sequence>MDEPQDMERFGLDNDYGKRRQKRKDDVLYGVFASGDIDSSDSYELSKKRRLAKKSSQAASGSFEQHTKGIGLKLLEKMGYKGGGLGKNEQGIVAPIEAKLRPKNMGIGFKHEPDHEKSLAPSSIPFNDKLWSKQEAPLKKKVYITAQGLLPKKQEQQGIQAVQKVFDMRGPQVRVLTNLENLNAEEEARENDVSMPELQHNFKLIADLAELDIRKLDRDLRNERKTVVALQKEKEKLQKEAYHQKQQIHNMEEIVSVLDQLGEKSSVGSLTLESLAKSVEDLQTRYADDYILCNLSCIACSYALPLFIRIFQGWDPLQNPTHGVEVVSTWRKLLLGRDSLNFDDKVSPYTQLLMEVVFPAVRISGTNTWQARDPEPMLRFMESWEEFLPPPVLQIILDAIIMPKLSAAVDSWDPRKETIPVHEETIPVDRKTIPIHEVTIPIHEETNPIHSWIHPWIPFLGQKLENCYHTIRNKLASVLHAWQPNDMSAYDRLSPWKTVFDPASWEQLMVRYIIPKLLAAMHDLQIKPPNQRLDQFYWVRTWASVIPTHHMLQLMDVFFDKWQEVLYHWLCSNPNFEEVTKWYLGWKELLLPELQANEHIRYRLHVGLHMMNQAVEGLEVAQPGLKENLSYRQFETQKKGAVQAQQRGSVKLTMKPIDMTLKEVIEIHAQQNDLLFKPKPGRTQDGHQIYSFGNISIIIDSLNQKVFAQTEERWSLVSLEQLLELHIRSGLRRH</sequence>
<dbReference type="InterPro" id="IPR022783">
    <property type="entry name" value="GCFC_dom"/>
</dbReference>
<protein>
    <recommendedName>
        <fullName evidence="4">G-patch domain-containing protein</fullName>
    </recommendedName>
</protein>
<dbReference type="Pfam" id="PF01585">
    <property type="entry name" value="G-patch"/>
    <property type="match status" value="1"/>
</dbReference>
<evidence type="ECO:0000313" key="5">
    <source>
        <dbReference type="EMBL" id="KAL3845498.1"/>
    </source>
</evidence>
<dbReference type="Pfam" id="PF07842">
    <property type="entry name" value="GCFC"/>
    <property type="match status" value="2"/>
</dbReference>
<comment type="similarity">
    <text evidence="1">Belongs to the TFP11/STIP family.</text>
</comment>
<evidence type="ECO:0000256" key="3">
    <source>
        <dbReference type="SAM" id="MobiDB-lite"/>
    </source>
</evidence>
<feature type="domain" description="G-patch" evidence="4">
    <location>
        <begin position="67"/>
        <end position="112"/>
    </location>
</feature>
<keyword evidence="2" id="KW-0175">Coiled coil</keyword>
<dbReference type="EMBL" id="JBJXBP010000002">
    <property type="protein sequence ID" value="KAL3845498.1"/>
    <property type="molecule type" value="Genomic_DNA"/>
</dbReference>
<dbReference type="PANTHER" id="PTHR23329:SF1">
    <property type="entry name" value="TUFTELIN-INTERACTING PROTEIN 11"/>
    <property type="match status" value="1"/>
</dbReference>
<keyword evidence="6" id="KW-1185">Reference proteome</keyword>
<reference evidence="5 6" key="1">
    <citation type="submission" date="2024-12" db="EMBL/GenBank/DDBJ databases">
        <title>The unique morphological basis and parallel evolutionary history of personate flowers in Penstemon.</title>
        <authorList>
            <person name="Depatie T.H."/>
            <person name="Wessinger C.A."/>
        </authorList>
    </citation>
    <scope>NUCLEOTIDE SEQUENCE [LARGE SCALE GENOMIC DNA]</scope>
    <source>
        <strain evidence="5">WTNN_2</strain>
        <tissue evidence="5">Leaf</tissue>
    </source>
</reference>
<feature type="coiled-coil region" evidence="2">
    <location>
        <begin position="206"/>
        <end position="254"/>
    </location>
</feature>